<dbReference type="EMBL" id="JBJQOH010000002">
    <property type="protein sequence ID" value="KAL3698235.1"/>
    <property type="molecule type" value="Genomic_DNA"/>
</dbReference>
<dbReference type="SUPFAM" id="SSF55136">
    <property type="entry name" value="Probable bacterial effector-binding domain"/>
    <property type="match status" value="2"/>
</dbReference>
<keyword evidence="3" id="KW-1185">Reference proteome</keyword>
<dbReference type="Proteomes" id="UP001633002">
    <property type="component" value="Unassembled WGS sequence"/>
</dbReference>
<dbReference type="Pfam" id="PF04832">
    <property type="entry name" value="SOUL"/>
    <property type="match status" value="2"/>
</dbReference>
<organism evidence="2 3">
    <name type="scientific">Riccia sorocarpa</name>
    <dbReference type="NCBI Taxonomy" id="122646"/>
    <lineage>
        <taxon>Eukaryota</taxon>
        <taxon>Viridiplantae</taxon>
        <taxon>Streptophyta</taxon>
        <taxon>Embryophyta</taxon>
        <taxon>Marchantiophyta</taxon>
        <taxon>Marchantiopsida</taxon>
        <taxon>Marchantiidae</taxon>
        <taxon>Marchantiales</taxon>
        <taxon>Ricciaceae</taxon>
        <taxon>Riccia</taxon>
    </lineage>
</organism>
<protein>
    <recommendedName>
        <fullName evidence="4">SOUL heme-binding protein</fullName>
    </recommendedName>
</protein>
<sequence length="240" mass="26379">MSIIRSGRVSGFISTRLSPFRREIMGSVVGKIDVEVPKHTVLEKGENYEIREYPECLAAEVTYDPSTMKQGRDGGFMLLAGYIGAVGKPNNVKTSDQGKADAAGEKIAMTAPVITQEVQGEPEKIAMTAPVITQESQTGESEQKKLVTMQFLLPDKYTMDNVPKPTDDRVSVKAVPARKYGVLTFAGVADDTLTQKMLGTLKNALNEKGYKITGDYILARYNPPWTLGFLRKNEVMLPVE</sequence>
<comment type="caution">
    <text evidence="2">The sequence shown here is derived from an EMBL/GenBank/DDBJ whole genome shotgun (WGS) entry which is preliminary data.</text>
</comment>
<evidence type="ECO:0000256" key="1">
    <source>
        <dbReference type="ARBA" id="ARBA00009817"/>
    </source>
</evidence>
<dbReference type="AlphaFoldDB" id="A0ABD3I3E7"/>
<name>A0ABD3I3E7_9MARC</name>
<evidence type="ECO:0008006" key="4">
    <source>
        <dbReference type="Google" id="ProtNLM"/>
    </source>
</evidence>
<proteinExistence type="inferred from homology"/>
<dbReference type="PANTHER" id="PTHR11220:SF58">
    <property type="entry name" value="SOUL HEME-BINDING FAMILY PROTEIN"/>
    <property type="match status" value="1"/>
</dbReference>
<dbReference type="InterPro" id="IPR006917">
    <property type="entry name" value="SOUL_heme-bd"/>
</dbReference>
<reference evidence="2 3" key="1">
    <citation type="submission" date="2024-09" db="EMBL/GenBank/DDBJ databases">
        <title>Chromosome-scale assembly of Riccia sorocarpa.</title>
        <authorList>
            <person name="Paukszto L."/>
        </authorList>
    </citation>
    <scope>NUCLEOTIDE SEQUENCE [LARGE SCALE GENOMIC DNA]</scope>
    <source>
        <strain evidence="2">LP-2024</strain>
        <tissue evidence="2">Aerial parts of the thallus</tissue>
    </source>
</reference>
<evidence type="ECO:0000313" key="2">
    <source>
        <dbReference type="EMBL" id="KAL3698235.1"/>
    </source>
</evidence>
<evidence type="ECO:0000313" key="3">
    <source>
        <dbReference type="Proteomes" id="UP001633002"/>
    </source>
</evidence>
<dbReference type="PANTHER" id="PTHR11220">
    <property type="entry name" value="HEME-BINDING PROTEIN-RELATED"/>
    <property type="match status" value="1"/>
</dbReference>
<gene>
    <name evidence="2" type="ORF">R1sor_012311</name>
</gene>
<dbReference type="InterPro" id="IPR011256">
    <property type="entry name" value="Reg_factor_effector_dom_sf"/>
</dbReference>
<comment type="similarity">
    <text evidence="1">Belongs to the HEBP family.</text>
</comment>
<dbReference type="Gene3D" id="3.20.80.10">
    <property type="entry name" value="Regulatory factor, effector binding domain"/>
    <property type="match status" value="2"/>
</dbReference>
<accession>A0ABD3I3E7</accession>